<accession>A0A840S114</accession>
<dbReference type="CDD" id="cd00075">
    <property type="entry name" value="HATPase"/>
    <property type="match status" value="1"/>
</dbReference>
<dbReference type="SMART" id="SM00388">
    <property type="entry name" value="HisKA"/>
    <property type="match status" value="1"/>
</dbReference>
<dbReference type="InterPro" id="IPR036890">
    <property type="entry name" value="HATPase_C_sf"/>
</dbReference>
<dbReference type="Gene3D" id="1.10.287.130">
    <property type="match status" value="1"/>
</dbReference>
<dbReference type="GO" id="GO:0005886">
    <property type="term" value="C:plasma membrane"/>
    <property type="evidence" value="ECO:0007669"/>
    <property type="project" value="TreeGrafter"/>
</dbReference>
<dbReference type="Proteomes" id="UP000554837">
    <property type="component" value="Unassembled WGS sequence"/>
</dbReference>
<keyword evidence="8 11" id="KW-1133">Transmembrane helix</keyword>
<dbReference type="InterPro" id="IPR003661">
    <property type="entry name" value="HisK_dim/P_dom"/>
</dbReference>
<dbReference type="PANTHER" id="PTHR45436:SF1">
    <property type="entry name" value="SENSOR PROTEIN QSEC"/>
    <property type="match status" value="1"/>
</dbReference>
<comment type="caution">
    <text evidence="14">The sequence shown here is derived from an EMBL/GenBank/DDBJ whole genome shotgun (WGS) entry which is preliminary data.</text>
</comment>
<keyword evidence="6 11" id="KW-0812">Transmembrane</keyword>
<evidence type="ECO:0000256" key="7">
    <source>
        <dbReference type="ARBA" id="ARBA00022777"/>
    </source>
</evidence>
<keyword evidence="9" id="KW-0902">Two-component regulatory system</keyword>
<dbReference type="EMBL" id="JACHHO010000001">
    <property type="protein sequence ID" value="MBB5202766.1"/>
    <property type="molecule type" value="Genomic_DNA"/>
</dbReference>
<protein>
    <recommendedName>
        <fullName evidence="3">histidine kinase</fullName>
        <ecNumber evidence="3">2.7.13.3</ecNumber>
    </recommendedName>
</protein>
<evidence type="ECO:0000313" key="15">
    <source>
        <dbReference type="Proteomes" id="UP000554837"/>
    </source>
</evidence>
<keyword evidence="10 11" id="KW-0472">Membrane</keyword>
<evidence type="ECO:0000256" key="3">
    <source>
        <dbReference type="ARBA" id="ARBA00012438"/>
    </source>
</evidence>
<gene>
    <name evidence="14" type="ORF">HNQ51_000059</name>
</gene>
<feature type="transmembrane region" description="Helical" evidence="11">
    <location>
        <begin position="20"/>
        <end position="42"/>
    </location>
</feature>
<dbReference type="PANTHER" id="PTHR45436">
    <property type="entry name" value="SENSOR HISTIDINE KINASE YKOH"/>
    <property type="match status" value="1"/>
</dbReference>
<evidence type="ECO:0000256" key="9">
    <source>
        <dbReference type="ARBA" id="ARBA00023012"/>
    </source>
</evidence>
<dbReference type="InterPro" id="IPR004358">
    <property type="entry name" value="Sig_transdc_His_kin-like_C"/>
</dbReference>
<evidence type="ECO:0000259" key="12">
    <source>
        <dbReference type="PROSITE" id="PS50109"/>
    </source>
</evidence>
<keyword evidence="5 14" id="KW-0808">Transferase</keyword>
<organism evidence="14 15">
    <name type="scientific">Inhella inkyongensis</name>
    <dbReference type="NCBI Taxonomy" id="392593"/>
    <lineage>
        <taxon>Bacteria</taxon>
        <taxon>Pseudomonadati</taxon>
        <taxon>Pseudomonadota</taxon>
        <taxon>Betaproteobacteria</taxon>
        <taxon>Burkholderiales</taxon>
        <taxon>Sphaerotilaceae</taxon>
        <taxon>Inhella</taxon>
    </lineage>
</organism>
<evidence type="ECO:0000256" key="2">
    <source>
        <dbReference type="ARBA" id="ARBA00004370"/>
    </source>
</evidence>
<name>A0A840S114_9BURK</name>
<feature type="domain" description="Histidine kinase" evidence="12">
    <location>
        <begin position="254"/>
        <end position="481"/>
    </location>
</feature>
<evidence type="ECO:0000256" key="6">
    <source>
        <dbReference type="ARBA" id="ARBA00022692"/>
    </source>
</evidence>
<dbReference type="Gene3D" id="3.30.565.10">
    <property type="entry name" value="Histidine kinase-like ATPase, C-terminal domain"/>
    <property type="match status" value="1"/>
</dbReference>
<dbReference type="PROSITE" id="PS50109">
    <property type="entry name" value="HIS_KIN"/>
    <property type="match status" value="1"/>
</dbReference>
<feature type="domain" description="HAMP" evidence="13">
    <location>
        <begin position="194"/>
        <end position="246"/>
    </location>
</feature>
<dbReference type="InterPro" id="IPR005467">
    <property type="entry name" value="His_kinase_dom"/>
</dbReference>
<evidence type="ECO:0000256" key="1">
    <source>
        <dbReference type="ARBA" id="ARBA00000085"/>
    </source>
</evidence>
<dbReference type="InterPro" id="IPR050428">
    <property type="entry name" value="TCS_sensor_his_kinase"/>
</dbReference>
<dbReference type="InterPro" id="IPR036097">
    <property type="entry name" value="HisK_dim/P_sf"/>
</dbReference>
<dbReference type="Pfam" id="PF02518">
    <property type="entry name" value="HATPase_c"/>
    <property type="match status" value="1"/>
</dbReference>
<dbReference type="EC" id="2.7.13.3" evidence="3"/>
<sequence length="486" mass="52436">MSPPFPAVPRGPRSLFGELLDWMLAPLLVLWPISVLLTWAVAQSIASQPFDRELTETARALAQQALSEPERLHLSAQTLGLLRSDDGDNVHFQVLGLRGELLAGERRLTVPDLGRSAAGQVQLRDDSLAGEPLRVAALWVRPHAAAADDERLTIQLAETLGRRERLASDIIKGVLLPQFLLMPLAALLAWLALTQGFRPLEALQQKIRNRAAEDLSPIDEGGAPEEVAPLVRAINDLLARREGAMRTQKQFLADAAHQLKTPLAGLRTQAELAGRAIQSGQASPAELSRSLEQIALSSQRAAHMVSQLLALARSEGAGEVAPTEPVDLAELARGALQDFVPRALAKRIDLGFDGPATCALRIPGQPWLLEELIRNLVDNALNYTPTGGMVTVRVSEDRFGRVVVLQVEDNGPGIPEAARERVFQPFYRQLGTGVDGSGLGLTIAGQIAERHGSRIELSDARTRRGGEPPGALFTLRFSALPEATSA</sequence>
<evidence type="ECO:0000313" key="14">
    <source>
        <dbReference type="EMBL" id="MBB5202766.1"/>
    </source>
</evidence>
<keyword evidence="15" id="KW-1185">Reference proteome</keyword>
<evidence type="ECO:0000256" key="8">
    <source>
        <dbReference type="ARBA" id="ARBA00022989"/>
    </source>
</evidence>
<evidence type="ECO:0000259" key="13">
    <source>
        <dbReference type="PROSITE" id="PS50885"/>
    </source>
</evidence>
<dbReference type="PRINTS" id="PR00344">
    <property type="entry name" value="BCTRLSENSOR"/>
</dbReference>
<dbReference type="GO" id="GO:0000155">
    <property type="term" value="F:phosphorelay sensor kinase activity"/>
    <property type="evidence" value="ECO:0007669"/>
    <property type="project" value="InterPro"/>
</dbReference>
<dbReference type="SMART" id="SM00387">
    <property type="entry name" value="HATPase_c"/>
    <property type="match status" value="1"/>
</dbReference>
<evidence type="ECO:0000256" key="11">
    <source>
        <dbReference type="SAM" id="Phobius"/>
    </source>
</evidence>
<dbReference type="Pfam" id="PF08521">
    <property type="entry name" value="2CSK_N"/>
    <property type="match status" value="1"/>
</dbReference>
<dbReference type="PROSITE" id="PS50885">
    <property type="entry name" value="HAMP"/>
    <property type="match status" value="1"/>
</dbReference>
<proteinExistence type="predicted"/>
<evidence type="ECO:0000256" key="4">
    <source>
        <dbReference type="ARBA" id="ARBA00022553"/>
    </source>
</evidence>
<dbReference type="RefSeq" id="WP_310732979.1">
    <property type="nucleotide sequence ID" value="NZ_CP040709.1"/>
</dbReference>
<comment type="catalytic activity">
    <reaction evidence="1">
        <text>ATP + protein L-histidine = ADP + protein N-phospho-L-histidine.</text>
        <dbReference type="EC" id="2.7.13.3"/>
    </reaction>
</comment>
<dbReference type="Pfam" id="PF00512">
    <property type="entry name" value="HisKA"/>
    <property type="match status" value="1"/>
</dbReference>
<dbReference type="SUPFAM" id="SSF47384">
    <property type="entry name" value="Homodimeric domain of signal transducing histidine kinase"/>
    <property type="match status" value="1"/>
</dbReference>
<feature type="transmembrane region" description="Helical" evidence="11">
    <location>
        <begin position="170"/>
        <end position="193"/>
    </location>
</feature>
<keyword evidence="4" id="KW-0597">Phosphoprotein</keyword>
<evidence type="ECO:0000256" key="5">
    <source>
        <dbReference type="ARBA" id="ARBA00022679"/>
    </source>
</evidence>
<dbReference type="InterPro" id="IPR003594">
    <property type="entry name" value="HATPase_dom"/>
</dbReference>
<keyword evidence="7 14" id="KW-0418">Kinase</keyword>
<dbReference type="InterPro" id="IPR013727">
    <property type="entry name" value="2CSK_N"/>
</dbReference>
<reference evidence="14 15" key="1">
    <citation type="submission" date="2020-08" db="EMBL/GenBank/DDBJ databases">
        <title>Genomic Encyclopedia of Type Strains, Phase IV (KMG-IV): sequencing the most valuable type-strain genomes for metagenomic binning, comparative biology and taxonomic classification.</title>
        <authorList>
            <person name="Goeker M."/>
        </authorList>
    </citation>
    <scope>NUCLEOTIDE SEQUENCE [LARGE SCALE GENOMIC DNA]</scope>
    <source>
        <strain evidence="14 15">DSM 23958</strain>
    </source>
</reference>
<evidence type="ECO:0000256" key="10">
    <source>
        <dbReference type="ARBA" id="ARBA00023136"/>
    </source>
</evidence>
<dbReference type="AlphaFoldDB" id="A0A840S114"/>
<dbReference type="InterPro" id="IPR003660">
    <property type="entry name" value="HAMP_dom"/>
</dbReference>
<dbReference type="SUPFAM" id="SSF55874">
    <property type="entry name" value="ATPase domain of HSP90 chaperone/DNA topoisomerase II/histidine kinase"/>
    <property type="match status" value="1"/>
</dbReference>
<comment type="subcellular location">
    <subcellularLocation>
        <location evidence="2">Membrane</location>
    </subcellularLocation>
</comment>
<dbReference type="CDD" id="cd00082">
    <property type="entry name" value="HisKA"/>
    <property type="match status" value="1"/>
</dbReference>